<comment type="caution">
    <text evidence="1">The sequence shown here is derived from an EMBL/GenBank/DDBJ whole genome shotgun (WGS) entry which is preliminary data.</text>
</comment>
<sequence>MWNNGESSEEKACRGDPKVKLCHLVLGGSAWRELTALRVVNERIVETRSSCWVTGGANASTHLSRGPELYPSFLVVECSGLRGGLLRVVELSHPTVVEITTMYSRLRWIRVRDHLVSIPGCC</sequence>
<evidence type="ECO:0000313" key="2">
    <source>
        <dbReference type="Proteomes" id="UP000712600"/>
    </source>
</evidence>
<reference evidence="1" key="1">
    <citation type="submission" date="2019-12" db="EMBL/GenBank/DDBJ databases">
        <title>Genome sequencing and annotation of Brassica cretica.</title>
        <authorList>
            <person name="Studholme D.J."/>
            <person name="Sarris P."/>
        </authorList>
    </citation>
    <scope>NUCLEOTIDE SEQUENCE</scope>
    <source>
        <strain evidence="1">PFS-109/04</strain>
        <tissue evidence="1">Leaf</tissue>
    </source>
</reference>
<dbReference type="EMBL" id="QGKX02000996">
    <property type="protein sequence ID" value="KAF3559459.1"/>
    <property type="molecule type" value="Genomic_DNA"/>
</dbReference>
<organism evidence="1 2">
    <name type="scientific">Brassica cretica</name>
    <name type="common">Mustard</name>
    <dbReference type="NCBI Taxonomy" id="69181"/>
    <lineage>
        <taxon>Eukaryota</taxon>
        <taxon>Viridiplantae</taxon>
        <taxon>Streptophyta</taxon>
        <taxon>Embryophyta</taxon>
        <taxon>Tracheophyta</taxon>
        <taxon>Spermatophyta</taxon>
        <taxon>Magnoliopsida</taxon>
        <taxon>eudicotyledons</taxon>
        <taxon>Gunneridae</taxon>
        <taxon>Pentapetalae</taxon>
        <taxon>rosids</taxon>
        <taxon>malvids</taxon>
        <taxon>Brassicales</taxon>
        <taxon>Brassicaceae</taxon>
        <taxon>Brassiceae</taxon>
        <taxon>Brassica</taxon>
    </lineage>
</organism>
<protein>
    <submittedName>
        <fullName evidence="1">Uncharacterized protein</fullName>
    </submittedName>
</protein>
<accession>A0A8S9R691</accession>
<dbReference type="AlphaFoldDB" id="A0A8S9R691"/>
<proteinExistence type="predicted"/>
<dbReference type="Proteomes" id="UP000712600">
    <property type="component" value="Unassembled WGS sequence"/>
</dbReference>
<gene>
    <name evidence="1" type="ORF">F2Q69_00016147</name>
</gene>
<evidence type="ECO:0000313" key="1">
    <source>
        <dbReference type="EMBL" id="KAF3559459.1"/>
    </source>
</evidence>
<name>A0A8S9R691_BRACR</name>